<dbReference type="InterPro" id="IPR036291">
    <property type="entry name" value="NAD(P)-bd_dom_sf"/>
</dbReference>
<dbReference type="RefSeq" id="WP_073583924.1">
    <property type="nucleotide sequence ID" value="NZ_AP024897.1"/>
</dbReference>
<evidence type="ECO:0000256" key="1">
    <source>
        <dbReference type="ARBA" id="ARBA00006484"/>
    </source>
</evidence>
<dbReference type="PROSITE" id="PS00061">
    <property type="entry name" value="ADH_SHORT"/>
    <property type="match status" value="1"/>
</dbReference>
<dbReference type="GO" id="GO:0008667">
    <property type="term" value="F:2,3-dihydro-2,3-dihydroxybenzoate dehydrogenase activity"/>
    <property type="evidence" value="ECO:0007669"/>
    <property type="project" value="UniProtKB-UniRule"/>
</dbReference>
<keyword evidence="5" id="KW-1185">Reference proteome</keyword>
<evidence type="ECO:0000256" key="2">
    <source>
        <dbReference type="ARBA" id="ARBA00023002"/>
    </source>
</evidence>
<organism evidence="4 5">
    <name type="scientific">Vibrio quintilis</name>
    <dbReference type="NCBI Taxonomy" id="1117707"/>
    <lineage>
        <taxon>Bacteria</taxon>
        <taxon>Pseudomonadati</taxon>
        <taxon>Pseudomonadota</taxon>
        <taxon>Gammaproteobacteria</taxon>
        <taxon>Vibrionales</taxon>
        <taxon>Vibrionaceae</taxon>
        <taxon>Vibrio</taxon>
    </lineage>
</organism>
<accession>A0A1M7YX48</accession>
<dbReference type="InterPro" id="IPR020904">
    <property type="entry name" value="Sc_DH/Rdtase_CS"/>
</dbReference>
<dbReference type="EC" id="1.3.1.28" evidence="3"/>
<protein>
    <recommendedName>
        <fullName evidence="3">2,3-dihydro-2,3-dihydroxybenzoate dehydrogenase</fullName>
        <ecNumber evidence="3">1.3.1.28</ecNumber>
    </recommendedName>
</protein>
<dbReference type="EMBL" id="FRFG01000035">
    <property type="protein sequence ID" value="SHO57194.1"/>
    <property type="molecule type" value="Genomic_DNA"/>
</dbReference>
<gene>
    <name evidence="4" type="primary">entA</name>
    <name evidence="4" type="ORF">VQ7734_02963</name>
</gene>
<dbReference type="Proteomes" id="UP000184600">
    <property type="component" value="Unassembled WGS sequence"/>
</dbReference>
<evidence type="ECO:0000313" key="5">
    <source>
        <dbReference type="Proteomes" id="UP000184600"/>
    </source>
</evidence>
<dbReference type="SUPFAM" id="SSF51735">
    <property type="entry name" value="NAD(P)-binding Rossmann-fold domains"/>
    <property type="match status" value="1"/>
</dbReference>
<dbReference type="STRING" id="1117707.VQ7734_02963"/>
<sequence length="261" mass="28126">MSDNLNHKTILLTGAGGGIGFAVLKQLLHNNARVISTDISLSALKEKNQSLLKDYPNQLICHELNLAHHAEINGQIAHWDSEYGPIDHLISCAGLLHVHPLTTMPVSNIQEIFEVNVYGTVALMQAIGKKMAERRHGNMVIIGSNAANTPRAGIGAYAASKSALHMMVKCMGMELAPHGIRCNIVSPGSTRTEMQAQLWTENYGESEVIAGNAEHFRLGIPLGKIAEPDDIAGTVLFLLSDAANHITLHDLRVDGGATLDH</sequence>
<dbReference type="AlphaFoldDB" id="A0A1M7YX48"/>
<dbReference type="NCBIfam" id="NF006074">
    <property type="entry name" value="PRK08220.1"/>
    <property type="match status" value="1"/>
</dbReference>
<evidence type="ECO:0000313" key="4">
    <source>
        <dbReference type="EMBL" id="SHO57194.1"/>
    </source>
</evidence>
<evidence type="ECO:0000256" key="3">
    <source>
        <dbReference type="NCBIfam" id="TIGR04316"/>
    </source>
</evidence>
<dbReference type="InterPro" id="IPR002347">
    <property type="entry name" value="SDR_fam"/>
</dbReference>
<dbReference type="PANTHER" id="PTHR43639:SF1">
    <property type="entry name" value="SHORT-CHAIN DEHYDROGENASE_REDUCTASE FAMILY PROTEIN"/>
    <property type="match status" value="1"/>
</dbReference>
<dbReference type="GO" id="GO:0019290">
    <property type="term" value="P:siderophore biosynthetic process"/>
    <property type="evidence" value="ECO:0007669"/>
    <property type="project" value="InterPro"/>
</dbReference>
<dbReference type="InterPro" id="IPR003560">
    <property type="entry name" value="DHB_DH"/>
</dbReference>
<dbReference type="PANTHER" id="PTHR43639">
    <property type="entry name" value="OXIDOREDUCTASE, SHORT-CHAIN DEHYDROGENASE/REDUCTASE FAMILY (AFU_ORTHOLOGUE AFUA_5G02870)"/>
    <property type="match status" value="1"/>
</dbReference>
<reference evidence="5" key="1">
    <citation type="submission" date="2016-12" db="EMBL/GenBank/DDBJ databases">
        <authorList>
            <person name="Rodrigo-Torres L."/>
            <person name="Arahal R.D."/>
            <person name="Lucena T."/>
        </authorList>
    </citation>
    <scope>NUCLEOTIDE SEQUENCE [LARGE SCALE GENOMIC DNA]</scope>
</reference>
<comment type="similarity">
    <text evidence="1">Belongs to the short-chain dehydrogenases/reductases (SDR) family.</text>
</comment>
<proteinExistence type="inferred from homology"/>
<dbReference type="Gene3D" id="3.40.50.720">
    <property type="entry name" value="NAD(P)-binding Rossmann-like Domain"/>
    <property type="match status" value="1"/>
</dbReference>
<dbReference type="NCBIfam" id="TIGR04316">
    <property type="entry name" value="dhbA_paeA"/>
    <property type="match status" value="1"/>
</dbReference>
<name>A0A1M7YX48_9VIBR</name>
<dbReference type="FunFam" id="3.40.50.720:FF:000084">
    <property type="entry name" value="Short-chain dehydrogenase reductase"/>
    <property type="match status" value="1"/>
</dbReference>
<dbReference type="OrthoDB" id="9810734at2"/>
<dbReference type="PRINTS" id="PR01397">
    <property type="entry name" value="DHBDHDRGNASE"/>
</dbReference>
<dbReference type="Pfam" id="PF13561">
    <property type="entry name" value="adh_short_C2"/>
    <property type="match status" value="1"/>
</dbReference>
<keyword evidence="2 4" id="KW-0560">Oxidoreductase</keyword>